<dbReference type="PROSITE" id="PS50005">
    <property type="entry name" value="TPR"/>
    <property type="match status" value="2"/>
</dbReference>
<name>A0ABV7FJ86_9ALTE</name>
<dbReference type="PANTHER" id="PTHR12558:SF13">
    <property type="entry name" value="CELL DIVISION CYCLE PROTEIN 27 HOMOLOG"/>
    <property type="match status" value="1"/>
</dbReference>
<comment type="caution">
    <text evidence="3">The sequence shown here is derived from an EMBL/GenBank/DDBJ whole genome shotgun (WGS) entry which is preliminary data.</text>
</comment>
<keyword evidence="4" id="KW-1185">Reference proteome</keyword>
<dbReference type="Pfam" id="PF13432">
    <property type="entry name" value="TPR_16"/>
    <property type="match status" value="1"/>
</dbReference>
<feature type="repeat" description="TPR" evidence="1">
    <location>
        <begin position="157"/>
        <end position="190"/>
    </location>
</feature>
<keyword evidence="2" id="KW-0732">Signal</keyword>
<dbReference type="Gene3D" id="1.25.40.10">
    <property type="entry name" value="Tetratricopeptide repeat domain"/>
    <property type="match status" value="2"/>
</dbReference>
<evidence type="ECO:0000313" key="3">
    <source>
        <dbReference type="EMBL" id="MFC3120347.1"/>
    </source>
</evidence>
<dbReference type="Proteomes" id="UP001595478">
    <property type="component" value="Unassembled WGS sequence"/>
</dbReference>
<dbReference type="PANTHER" id="PTHR12558">
    <property type="entry name" value="CELL DIVISION CYCLE 16,23,27"/>
    <property type="match status" value="1"/>
</dbReference>
<reference evidence="4" key="1">
    <citation type="journal article" date="2019" name="Int. J. Syst. Evol. Microbiol.">
        <title>The Global Catalogue of Microorganisms (GCM) 10K type strain sequencing project: providing services to taxonomists for standard genome sequencing and annotation.</title>
        <authorList>
            <consortium name="The Broad Institute Genomics Platform"/>
            <consortium name="The Broad Institute Genome Sequencing Center for Infectious Disease"/>
            <person name="Wu L."/>
            <person name="Ma J."/>
        </authorList>
    </citation>
    <scope>NUCLEOTIDE SEQUENCE [LARGE SCALE GENOMIC DNA]</scope>
    <source>
        <strain evidence="4">KCTC 52473</strain>
    </source>
</reference>
<evidence type="ECO:0000313" key="4">
    <source>
        <dbReference type="Proteomes" id="UP001595478"/>
    </source>
</evidence>
<dbReference type="SMART" id="SM00028">
    <property type="entry name" value="TPR"/>
    <property type="match status" value="4"/>
</dbReference>
<feature type="repeat" description="TPR" evidence="1">
    <location>
        <begin position="297"/>
        <end position="330"/>
    </location>
</feature>
<dbReference type="RefSeq" id="WP_376918484.1">
    <property type="nucleotide sequence ID" value="NZ_JBHRSW010000004.1"/>
</dbReference>
<gene>
    <name evidence="3" type="ORF">ACFOHL_01805</name>
</gene>
<accession>A0ABV7FJ86</accession>
<feature type="signal peptide" evidence="2">
    <location>
        <begin position="1"/>
        <end position="26"/>
    </location>
</feature>
<protein>
    <submittedName>
        <fullName evidence="3">Tetratricopeptide repeat protein</fullName>
    </submittedName>
</protein>
<feature type="chain" id="PRO_5047224211" evidence="2">
    <location>
        <begin position="27"/>
        <end position="419"/>
    </location>
</feature>
<dbReference type="SUPFAM" id="SSF48452">
    <property type="entry name" value="TPR-like"/>
    <property type="match status" value="2"/>
</dbReference>
<dbReference type="SUPFAM" id="SSF81901">
    <property type="entry name" value="HCP-like"/>
    <property type="match status" value="1"/>
</dbReference>
<sequence>MIKQFNKLLLTCSMLTAGVWSSSAFAVEPPVLCPGYVPAKTQLIGQSAGKKLTAAFEAYNQDNTPEAIRILKDIEAKEPFDQATVNKFLGQLLISEDDKEEEALKTLIASVDTKVLNDKDHADVLYLAAQLSLQLEKFEDSIAWYEKWMKFTCKEDSETYTRIGQAYTQMKQFAKVIEPADKAIALLEEPKKDPYVLKVSSYMEQKQFKNALDVAKTLVVLFPDDKQWWIMTGQFYMMLEDYTNALATLSAAYRQGFLTKKSDIKLLIQLYSAQDAPIQGARLYKKYLEEGLFEENEQELASLARTYHQAKEYKSAAQYYAKAAAKEPKPDYFQKQGELLLNAEDYKGSIAALNKALEAGIDSPTKVHFTLMQANFYAENFTKAYEHAKESSTDSSLRRNARAWMSHIKTKAKNRGINL</sequence>
<evidence type="ECO:0000256" key="1">
    <source>
        <dbReference type="PROSITE-ProRule" id="PRU00339"/>
    </source>
</evidence>
<dbReference type="EMBL" id="JBHRSW010000004">
    <property type="protein sequence ID" value="MFC3120347.1"/>
    <property type="molecule type" value="Genomic_DNA"/>
</dbReference>
<evidence type="ECO:0000256" key="2">
    <source>
        <dbReference type="SAM" id="SignalP"/>
    </source>
</evidence>
<organism evidence="3 4">
    <name type="scientific">Agaribacter flavus</name>
    <dbReference type="NCBI Taxonomy" id="1902781"/>
    <lineage>
        <taxon>Bacteria</taxon>
        <taxon>Pseudomonadati</taxon>
        <taxon>Pseudomonadota</taxon>
        <taxon>Gammaproteobacteria</taxon>
        <taxon>Alteromonadales</taxon>
        <taxon>Alteromonadaceae</taxon>
        <taxon>Agaribacter</taxon>
    </lineage>
</organism>
<dbReference type="InterPro" id="IPR011990">
    <property type="entry name" value="TPR-like_helical_dom_sf"/>
</dbReference>
<proteinExistence type="predicted"/>
<keyword evidence="1" id="KW-0802">TPR repeat</keyword>
<dbReference type="InterPro" id="IPR019734">
    <property type="entry name" value="TPR_rpt"/>
</dbReference>